<proteinExistence type="predicted"/>
<feature type="compositionally biased region" description="Basic and acidic residues" evidence="2">
    <location>
        <begin position="475"/>
        <end position="485"/>
    </location>
</feature>
<organism evidence="3 4">
    <name type="scientific">Polyplax serrata</name>
    <name type="common">Common mouse louse</name>
    <dbReference type="NCBI Taxonomy" id="468196"/>
    <lineage>
        <taxon>Eukaryota</taxon>
        <taxon>Metazoa</taxon>
        <taxon>Ecdysozoa</taxon>
        <taxon>Arthropoda</taxon>
        <taxon>Hexapoda</taxon>
        <taxon>Insecta</taxon>
        <taxon>Pterygota</taxon>
        <taxon>Neoptera</taxon>
        <taxon>Paraneoptera</taxon>
        <taxon>Psocodea</taxon>
        <taxon>Troctomorpha</taxon>
        <taxon>Phthiraptera</taxon>
        <taxon>Anoplura</taxon>
        <taxon>Polyplacidae</taxon>
        <taxon>Polyplax</taxon>
    </lineage>
</organism>
<keyword evidence="4" id="KW-1185">Reference proteome</keyword>
<feature type="region of interest" description="Disordered" evidence="2">
    <location>
        <begin position="543"/>
        <end position="657"/>
    </location>
</feature>
<feature type="compositionally biased region" description="Basic and acidic residues" evidence="2">
    <location>
        <begin position="514"/>
        <end position="523"/>
    </location>
</feature>
<feature type="region of interest" description="Disordered" evidence="2">
    <location>
        <begin position="100"/>
        <end position="131"/>
    </location>
</feature>
<feature type="compositionally biased region" description="Low complexity" evidence="2">
    <location>
        <begin position="564"/>
        <end position="574"/>
    </location>
</feature>
<dbReference type="EMBL" id="JAWJWF010000049">
    <property type="protein sequence ID" value="KAK6619174.1"/>
    <property type="molecule type" value="Genomic_DNA"/>
</dbReference>
<keyword evidence="1" id="KW-0175">Coiled coil</keyword>
<feature type="compositionally biased region" description="Polar residues" evidence="2">
    <location>
        <begin position="488"/>
        <end position="500"/>
    </location>
</feature>
<accession>A0ABR1AGY8</accession>
<feature type="compositionally biased region" description="Polar residues" evidence="2">
    <location>
        <begin position="628"/>
        <end position="650"/>
    </location>
</feature>
<reference evidence="3 4" key="1">
    <citation type="submission" date="2023-09" db="EMBL/GenBank/DDBJ databases">
        <title>Genomes of two closely related lineages of the louse Polyplax serrata with different host specificities.</title>
        <authorList>
            <person name="Martinu J."/>
            <person name="Tarabai H."/>
            <person name="Stefka J."/>
            <person name="Hypsa V."/>
        </authorList>
    </citation>
    <scope>NUCLEOTIDE SEQUENCE [LARGE SCALE GENOMIC DNA]</scope>
    <source>
        <strain evidence="3">98ZLc_SE</strain>
    </source>
</reference>
<comment type="caution">
    <text evidence="3">The sequence shown here is derived from an EMBL/GenBank/DDBJ whole genome shotgun (WGS) entry which is preliminary data.</text>
</comment>
<protein>
    <submittedName>
        <fullName evidence="3">Uncharacterized protein</fullName>
    </submittedName>
</protein>
<evidence type="ECO:0000313" key="4">
    <source>
        <dbReference type="Proteomes" id="UP001359485"/>
    </source>
</evidence>
<evidence type="ECO:0000256" key="1">
    <source>
        <dbReference type="SAM" id="Coils"/>
    </source>
</evidence>
<gene>
    <name evidence="3" type="ORF">RUM44_003556</name>
</gene>
<feature type="coiled-coil region" evidence="1">
    <location>
        <begin position="303"/>
        <end position="330"/>
    </location>
</feature>
<evidence type="ECO:0000313" key="3">
    <source>
        <dbReference type="EMBL" id="KAK6619174.1"/>
    </source>
</evidence>
<feature type="region of interest" description="Disordered" evidence="2">
    <location>
        <begin position="159"/>
        <end position="185"/>
    </location>
</feature>
<feature type="coiled-coil region" evidence="1">
    <location>
        <begin position="748"/>
        <end position="810"/>
    </location>
</feature>
<name>A0ABR1AGY8_POLSC</name>
<sequence length="898" mass="102881">MTYISRGTRIIVPRWLDECDAEYELRAYRTRSDGRLKRHASCDDLRAWVNNNCINHEYLVDLMSNGEGVGNSHVRLYGRYIPVPALLKFYQGLNHEQFENDANKGNSSIASGRTWVKGKEDGGTNSGTTAVGSTVHSVRSYSDTFSSCTKDNNVEDACPGRDEVDQTSCNRSDEDQTPCSARDGDDDLFDEGDENLLRAQCEKFLLEVRVQTVGFIPAVEQACHLQFALFQKKFFQCRSLLCKAVGKLEKIDRIICKEEETSENARNEQIELAFQTAKSACNCPTVNSIPRPSVKKVRDSSKCSEILRKIADLKQRLKVITDEREEVDMQLKKKMSGNHQVTELYNRNDDLKSKSLQQKLECLVAKKGELLMEFSEALNSLKRLKKSTSGSRMSFKSRGSCPNGEEYSCESRVPCVCGCQNFDSYNSLLSDTSQDDYSVGNKQAENDYLDSSDVVNDKFSNGRRASTMDDAYNDESLKYREDTRKNSGRQNRSNVSTPNPLSAKMPTEPSSEVDGGRKEESLKVKKKSKLKFVCPKKSVKSKWPNGFEFYDGSDNPFTTEQKQEVQQPNKQQPEALTPDKTSRQQWHSTPIRENTWRQQGQQYTERSLQQQRQYNELSEQRERRNGNVAYQQNPRPYTSPTAKGRSSSGKIPQRKIKSETTMEEIEKALRNYEQRLKCLDYLEDKIVKMQQRILEDSRQKQEWLKQRVQREKSSKEITNLCSENSALRKTIRQLIVISDNQMKKIECLKTSKRKLKESACEAQELKKELCEYQDGFEEQKKQINMLQNCLAQQRTEIEKLTHLINNKMDNNSLKNKAYSLESVAMSPPRVTRPCVQDGRKFVQSSEEESCGCDDWHQQEVVNRQRKSGNACCPPQTIKRRGRGVNYDYLGSNNPITVA</sequence>
<feature type="region of interest" description="Disordered" evidence="2">
    <location>
        <begin position="450"/>
        <end position="525"/>
    </location>
</feature>
<dbReference type="Proteomes" id="UP001359485">
    <property type="component" value="Unassembled WGS sequence"/>
</dbReference>
<feature type="compositionally biased region" description="Polar residues" evidence="2">
    <location>
        <begin position="583"/>
        <end position="617"/>
    </location>
</feature>
<evidence type="ECO:0000256" key="2">
    <source>
        <dbReference type="SAM" id="MobiDB-lite"/>
    </source>
</evidence>